<dbReference type="Pfam" id="PF06429">
    <property type="entry name" value="Flg_bbr_C"/>
    <property type="match status" value="1"/>
</dbReference>
<evidence type="ECO:0000259" key="7">
    <source>
        <dbReference type="Pfam" id="PF00460"/>
    </source>
</evidence>
<dbReference type="Proteomes" id="UP000192731">
    <property type="component" value="Unassembled WGS sequence"/>
</dbReference>
<dbReference type="RefSeq" id="WP_084052184.1">
    <property type="nucleotide sequence ID" value="NZ_FWWT01000008.1"/>
</dbReference>
<dbReference type="InterPro" id="IPR019776">
    <property type="entry name" value="Flagellar_basal_body_rod_CS"/>
</dbReference>
<keyword evidence="4 6" id="KW-0975">Bacterial flagellum</keyword>
<evidence type="ECO:0000313" key="9">
    <source>
        <dbReference type="EMBL" id="SMB82513.1"/>
    </source>
</evidence>
<name>A0A1W1UNB5_DESTI</name>
<dbReference type="STRING" id="656914.SAMN00017405_0934"/>
<keyword evidence="9" id="KW-0969">Cilium</keyword>
<sequence>MSLFQSMNISSKGLAAERVRLDLVSENIANINTTRTASGGPYKRKVAIFKESLDKALAYKGNNYQGKGVEVDRIAVDNTPPLMVYDPKHPDANAEGYVAKPNINLANEMVDLISASRAYEANVTVLNTTKSIAMKTLSIGRR</sequence>
<dbReference type="OrthoDB" id="9794148at2"/>
<evidence type="ECO:0000256" key="5">
    <source>
        <dbReference type="ARBA" id="ARBA00025933"/>
    </source>
</evidence>
<dbReference type="PROSITE" id="PS00588">
    <property type="entry name" value="FLAGELLA_BB_ROD"/>
    <property type="match status" value="1"/>
</dbReference>
<keyword evidence="10" id="KW-1185">Reference proteome</keyword>
<dbReference type="PANTHER" id="PTHR30435">
    <property type="entry name" value="FLAGELLAR PROTEIN"/>
    <property type="match status" value="1"/>
</dbReference>
<feature type="domain" description="Flagellar basal-body/hook protein C-terminal" evidence="8">
    <location>
        <begin position="95"/>
        <end position="138"/>
    </location>
</feature>
<evidence type="ECO:0000256" key="3">
    <source>
        <dbReference type="ARBA" id="ARBA00017941"/>
    </source>
</evidence>
<evidence type="ECO:0000259" key="8">
    <source>
        <dbReference type="Pfam" id="PF06429"/>
    </source>
</evidence>
<dbReference type="InterPro" id="IPR001444">
    <property type="entry name" value="Flag_bb_rod_N"/>
</dbReference>
<organism evidence="9 10">
    <name type="scientific">Desulfonispora thiosulfatigenes DSM 11270</name>
    <dbReference type="NCBI Taxonomy" id="656914"/>
    <lineage>
        <taxon>Bacteria</taxon>
        <taxon>Bacillati</taxon>
        <taxon>Bacillota</taxon>
        <taxon>Clostridia</taxon>
        <taxon>Eubacteriales</taxon>
        <taxon>Peptococcaceae</taxon>
        <taxon>Desulfonispora</taxon>
    </lineage>
</organism>
<dbReference type="GO" id="GO:0071978">
    <property type="term" value="P:bacterial-type flagellum-dependent swarming motility"/>
    <property type="evidence" value="ECO:0007669"/>
    <property type="project" value="TreeGrafter"/>
</dbReference>
<reference evidence="9 10" key="1">
    <citation type="submission" date="2017-04" db="EMBL/GenBank/DDBJ databases">
        <authorList>
            <person name="Afonso C.L."/>
            <person name="Miller P.J."/>
            <person name="Scott M.A."/>
            <person name="Spackman E."/>
            <person name="Goraichik I."/>
            <person name="Dimitrov K.M."/>
            <person name="Suarez D.L."/>
            <person name="Swayne D.E."/>
        </authorList>
    </citation>
    <scope>NUCLEOTIDE SEQUENCE [LARGE SCALE GENOMIC DNA]</scope>
    <source>
        <strain evidence="9 10">DSM 11270</strain>
    </source>
</reference>
<evidence type="ECO:0000256" key="1">
    <source>
        <dbReference type="ARBA" id="ARBA00004117"/>
    </source>
</evidence>
<accession>A0A1W1UNB5</accession>
<evidence type="ECO:0000256" key="6">
    <source>
        <dbReference type="RuleBase" id="RU362062"/>
    </source>
</evidence>
<feature type="domain" description="Flagellar basal body rod protein N-terminal" evidence="7">
    <location>
        <begin position="7"/>
        <end position="35"/>
    </location>
</feature>
<dbReference type="InterPro" id="IPR010930">
    <property type="entry name" value="Flg_bb/hook_C_dom"/>
</dbReference>
<evidence type="ECO:0000256" key="4">
    <source>
        <dbReference type="ARBA" id="ARBA00023143"/>
    </source>
</evidence>
<proteinExistence type="inferred from homology"/>
<dbReference type="Pfam" id="PF00460">
    <property type="entry name" value="Flg_bb_rod"/>
    <property type="match status" value="1"/>
</dbReference>
<dbReference type="NCBIfam" id="TIGR01395">
    <property type="entry name" value="FlgC"/>
    <property type="match status" value="1"/>
</dbReference>
<dbReference type="EMBL" id="FWWT01000008">
    <property type="protein sequence ID" value="SMB82513.1"/>
    <property type="molecule type" value="Genomic_DNA"/>
</dbReference>
<dbReference type="AlphaFoldDB" id="A0A1W1UNB5"/>
<dbReference type="PANTHER" id="PTHR30435:SF2">
    <property type="entry name" value="FLAGELLAR BASAL-BODY ROD PROTEIN FLGC"/>
    <property type="match status" value="1"/>
</dbReference>
<keyword evidence="9" id="KW-0966">Cell projection</keyword>
<comment type="subunit">
    <text evidence="5 6">The basal body constitutes a major portion of the flagellar organelle and consists of four rings (L,P,S, and M) mounted on a central rod. The rod consists of about 26 subunits of FlgG in the distal portion, and FlgB, FlgC and FlgF are thought to build up the proximal portion of the rod with about 6 subunits each.</text>
</comment>
<dbReference type="GO" id="GO:0030694">
    <property type="term" value="C:bacterial-type flagellum basal body, rod"/>
    <property type="evidence" value="ECO:0007669"/>
    <property type="project" value="UniProtKB-UniRule"/>
</dbReference>
<protein>
    <recommendedName>
        <fullName evidence="3 6">Flagellar basal-body rod protein FlgC</fullName>
    </recommendedName>
</protein>
<keyword evidence="9" id="KW-0282">Flagellum</keyword>
<comment type="similarity">
    <text evidence="2">Belongs to the flagella basal body rod proteins family.</text>
</comment>
<dbReference type="InterPro" id="IPR006299">
    <property type="entry name" value="FlgC"/>
</dbReference>
<evidence type="ECO:0000313" key="10">
    <source>
        <dbReference type="Proteomes" id="UP000192731"/>
    </source>
</evidence>
<gene>
    <name evidence="9" type="ORF">SAMN00017405_0934</name>
</gene>
<evidence type="ECO:0000256" key="2">
    <source>
        <dbReference type="ARBA" id="ARBA00009677"/>
    </source>
</evidence>
<comment type="subcellular location">
    <subcellularLocation>
        <location evidence="1 6">Bacterial flagellum basal body</location>
    </subcellularLocation>
</comment>